<evidence type="ECO:0000313" key="3">
    <source>
        <dbReference type="Proteomes" id="UP000266841"/>
    </source>
</evidence>
<feature type="compositionally biased region" description="Basic residues" evidence="1">
    <location>
        <begin position="267"/>
        <end position="276"/>
    </location>
</feature>
<feature type="compositionally biased region" description="Polar residues" evidence="1">
    <location>
        <begin position="48"/>
        <end position="69"/>
    </location>
</feature>
<feature type="region of interest" description="Disordered" evidence="1">
    <location>
        <begin position="213"/>
        <end position="283"/>
    </location>
</feature>
<proteinExistence type="predicted"/>
<dbReference type="AlphaFoldDB" id="K0ST94"/>
<protein>
    <submittedName>
        <fullName evidence="2">Uncharacterized protein</fullName>
    </submittedName>
</protein>
<dbReference type="Proteomes" id="UP000266841">
    <property type="component" value="Unassembled WGS sequence"/>
</dbReference>
<organism evidence="2 3">
    <name type="scientific">Thalassiosira oceanica</name>
    <name type="common">Marine diatom</name>
    <dbReference type="NCBI Taxonomy" id="159749"/>
    <lineage>
        <taxon>Eukaryota</taxon>
        <taxon>Sar</taxon>
        <taxon>Stramenopiles</taxon>
        <taxon>Ochrophyta</taxon>
        <taxon>Bacillariophyta</taxon>
        <taxon>Coscinodiscophyceae</taxon>
        <taxon>Thalassiosirophycidae</taxon>
        <taxon>Thalassiosirales</taxon>
        <taxon>Thalassiosiraceae</taxon>
        <taxon>Thalassiosira</taxon>
    </lineage>
</organism>
<dbReference type="EMBL" id="AGNL01009823">
    <property type="protein sequence ID" value="EJK69618.1"/>
    <property type="molecule type" value="Genomic_DNA"/>
</dbReference>
<reference evidence="2 3" key="1">
    <citation type="journal article" date="2012" name="Genome Biol.">
        <title>Genome and low-iron response of an oceanic diatom adapted to chronic iron limitation.</title>
        <authorList>
            <person name="Lommer M."/>
            <person name="Specht M."/>
            <person name="Roy A.S."/>
            <person name="Kraemer L."/>
            <person name="Andreson R."/>
            <person name="Gutowska M.A."/>
            <person name="Wolf J."/>
            <person name="Bergner S.V."/>
            <person name="Schilhabel M.B."/>
            <person name="Klostermeier U.C."/>
            <person name="Beiko R.G."/>
            <person name="Rosenstiel P."/>
            <person name="Hippler M."/>
            <person name="Laroche J."/>
        </authorList>
    </citation>
    <scope>NUCLEOTIDE SEQUENCE [LARGE SCALE GENOMIC DNA]</scope>
    <source>
        <strain evidence="2 3">CCMP1005</strain>
    </source>
</reference>
<accession>K0ST94</accession>
<evidence type="ECO:0000313" key="2">
    <source>
        <dbReference type="EMBL" id="EJK69618.1"/>
    </source>
</evidence>
<keyword evidence="3" id="KW-1185">Reference proteome</keyword>
<sequence length="283" mass="30666">MGGSIGSSQSVASVDLKQPSIDAAASSVVDLPALMTANVSRAAGVVGNQISPNQGDMTDSSRQAPSQEESSPRFGNIRFLATVATGFNNLGGRSVDLLAIVLVRCGGRSRDCDCNRTGHAGKSSPPGKKECHGHSYRFILAKQVCQAYLLKTKKLDDKFAPEIVGDGTGNVVGPFQTMLGRFYRGQVLPVCAGWFEEINIDFDKIIRQLARKAAAGDHGPSHLATRQQRPQRRRISNHAPPIQTSDRSRNRARERTTQAKQATLRQGHPRGGRGRLQRQSQQQ</sequence>
<feature type="region of interest" description="Disordered" evidence="1">
    <location>
        <begin position="47"/>
        <end position="72"/>
    </location>
</feature>
<evidence type="ECO:0000256" key="1">
    <source>
        <dbReference type="SAM" id="MobiDB-lite"/>
    </source>
</evidence>
<feature type="compositionally biased region" description="Basic and acidic residues" evidence="1">
    <location>
        <begin position="246"/>
        <end position="257"/>
    </location>
</feature>
<comment type="caution">
    <text evidence="2">The sequence shown here is derived from an EMBL/GenBank/DDBJ whole genome shotgun (WGS) entry which is preliminary data.</text>
</comment>
<name>K0ST94_THAOC</name>
<gene>
    <name evidence="2" type="ORF">THAOC_09106</name>
</gene>
<dbReference type="OrthoDB" id="55737at2759"/>